<dbReference type="EMBL" id="SOYY01000003">
    <property type="protein sequence ID" value="KAA0723060.1"/>
    <property type="molecule type" value="Genomic_DNA"/>
</dbReference>
<dbReference type="InterPro" id="IPR017907">
    <property type="entry name" value="Znf_RING_CS"/>
</dbReference>
<dbReference type="Proteomes" id="UP000324632">
    <property type="component" value="Chromosome 3"/>
</dbReference>
<comment type="subunit">
    <text evidence="1">Interacts with ATP6V0C.</text>
</comment>
<evidence type="ECO:0000256" key="4">
    <source>
        <dbReference type="ARBA" id="ARBA00022771"/>
    </source>
</evidence>
<dbReference type="SMART" id="SM00184">
    <property type="entry name" value="RING"/>
    <property type="match status" value="1"/>
</dbReference>
<evidence type="ECO:0000313" key="11">
    <source>
        <dbReference type="EMBL" id="KAA0723060.1"/>
    </source>
</evidence>
<sequence length="154" mass="17473">MFSLAECGICYRTYNAGSRCPRLLSCKHTFCERCLVTLARSAESNEPGTLCPLCRQFTSLSEATIREKLPVDEDILDRLVKAACFDECAYDDEDEEPNEHPSNQLKEETLPTTAPRGRLVRSVRRLCKKIMGNGQNCMTDEDLRDLAMMTCYMT</sequence>
<protein>
    <recommendedName>
        <fullName evidence="2">E3 ubiquitin-protein ligase RNF182</fullName>
    </recommendedName>
    <alternativeName>
        <fullName evidence="7">RING finger protein 182</fullName>
    </alternativeName>
    <alternativeName>
        <fullName evidence="6">RING-type E3 ubiquitin transferase RNF182</fullName>
    </alternativeName>
</protein>
<dbReference type="InterPro" id="IPR013083">
    <property type="entry name" value="Znf_RING/FYVE/PHD"/>
</dbReference>
<evidence type="ECO:0000256" key="9">
    <source>
        <dbReference type="SAM" id="MobiDB-lite"/>
    </source>
</evidence>
<keyword evidence="4 8" id="KW-0863">Zinc-finger</keyword>
<reference evidence="11 12" key="1">
    <citation type="journal article" date="2019" name="Mol. Ecol. Resour.">
        <title>Chromosome-level genome assembly of Triplophysa tibetana, a fish adapted to the harsh high-altitude environment of the Tibetan Plateau.</title>
        <authorList>
            <person name="Yang X."/>
            <person name="Liu H."/>
            <person name="Ma Z."/>
            <person name="Zou Y."/>
            <person name="Zou M."/>
            <person name="Mao Y."/>
            <person name="Li X."/>
            <person name="Wang H."/>
            <person name="Chen T."/>
            <person name="Wang W."/>
            <person name="Yang R."/>
        </authorList>
    </citation>
    <scope>NUCLEOTIDE SEQUENCE [LARGE SCALE GENOMIC DNA]</scope>
    <source>
        <strain evidence="11">TTIB1903HZAU</strain>
        <tissue evidence="11">Muscle</tissue>
    </source>
</reference>
<evidence type="ECO:0000256" key="2">
    <source>
        <dbReference type="ARBA" id="ARBA00014050"/>
    </source>
</evidence>
<proteinExistence type="predicted"/>
<evidence type="ECO:0000256" key="7">
    <source>
        <dbReference type="ARBA" id="ARBA00031239"/>
    </source>
</evidence>
<evidence type="ECO:0000256" key="5">
    <source>
        <dbReference type="ARBA" id="ARBA00022833"/>
    </source>
</evidence>
<organism evidence="11 12">
    <name type="scientific">Triplophysa tibetana</name>
    <dbReference type="NCBI Taxonomy" id="1572043"/>
    <lineage>
        <taxon>Eukaryota</taxon>
        <taxon>Metazoa</taxon>
        <taxon>Chordata</taxon>
        <taxon>Craniata</taxon>
        <taxon>Vertebrata</taxon>
        <taxon>Euteleostomi</taxon>
        <taxon>Actinopterygii</taxon>
        <taxon>Neopterygii</taxon>
        <taxon>Teleostei</taxon>
        <taxon>Ostariophysi</taxon>
        <taxon>Cypriniformes</taxon>
        <taxon>Nemacheilidae</taxon>
        <taxon>Triplophysa</taxon>
    </lineage>
</organism>
<dbReference type="Gene3D" id="3.30.40.10">
    <property type="entry name" value="Zinc/RING finger domain, C3HC4 (zinc finger)"/>
    <property type="match status" value="1"/>
</dbReference>
<accession>A0A5A9PLP1</accession>
<dbReference type="AlphaFoldDB" id="A0A5A9PLP1"/>
<dbReference type="PANTHER" id="PTHR46675:SF1">
    <property type="entry name" value="E3 UBIQUITIN-PROTEIN LIGASE RNF182"/>
    <property type="match status" value="1"/>
</dbReference>
<evidence type="ECO:0000256" key="1">
    <source>
        <dbReference type="ARBA" id="ARBA00011482"/>
    </source>
</evidence>
<dbReference type="GO" id="GO:0008270">
    <property type="term" value="F:zinc ion binding"/>
    <property type="evidence" value="ECO:0007669"/>
    <property type="project" value="UniProtKB-KW"/>
</dbReference>
<evidence type="ECO:0000256" key="3">
    <source>
        <dbReference type="ARBA" id="ARBA00022723"/>
    </source>
</evidence>
<feature type="domain" description="RING-type" evidence="10">
    <location>
        <begin position="7"/>
        <end position="55"/>
    </location>
</feature>
<name>A0A5A9PLP1_9TELE</name>
<dbReference type="PANTHER" id="PTHR46675">
    <property type="entry name" value="E3 UBIQUITIN-PROTEIN LIGASE RNF182"/>
    <property type="match status" value="1"/>
</dbReference>
<evidence type="ECO:0000259" key="10">
    <source>
        <dbReference type="PROSITE" id="PS50089"/>
    </source>
</evidence>
<dbReference type="PROSITE" id="PS00518">
    <property type="entry name" value="ZF_RING_1"/>
    <property type="match status" value="1"/>
</dbReference>
<evidence type="ECO:0000313" key="12">
    <source>
        <dbReference type="Proteomes" id="UP000324632"/>
    </source>
</evidence>
<dbReference type="Pfam" id="PF14634">
    <property type="entry name" value="zf-RING_5"/>
    <property type="match status" value="1"/>
</dbReference>
<feature type="region of interest" description="Disordered" evidence="9">
    <location>
        <begin position="92"/>
        <end position="114"/>
    </location>
</feature>
<gene>
    <name evidence="11" type="ORF">E1301_Tti005178</name>
</gene>
<dbReference type="OrthoDB" id="252722at2759"/>
<dbReference type="SUPFAM" id="SSF57850">
    <property type="entry name" value="RING/U-box"/>
    <property type="match status" value="1"/>
</dbReference>
<dbReference type="PROSITE" id="PS50089">
    <property type="entry name" value="ZF_RING_2"/>
    <property type="match status" value="1"/>
</dbReference>
<evidence type="ECO:0000256" key="8">
    <source>
        <dbReference type="PROSITE-ProRule" id="PRU00175"/>
    </source>
</evidence>
<dbReference type="InterPro" id="IPR042285">
    <property type="entry name" value="RNF182"/>
</dbReference>
<comment type="caution">
    <text evidence="11">The sequence shown here is derived from an EMBL/GenBank/DDBJ whole genome shotgun (WGS) entry which is preliminary data.</text>
</comment>
<evidence type="ECO:0000256" key="6">
    <source>
        <dbReference type="ARBA" id="ARBA00030086"/>
    </source>
</evidence>
<keyword evidence="5" id="KW-0862">Zinc</keyword>
<dbReference type="InterPro" id="IPR001841">
    <property type="entry name" value="Znf_RING"/>
</dbReference>
<keyword evidence="3" id="KW-0479">Metal-binding</keyword>
<keyword evidence="12" id="KW-1185">Reference proteome</keyword>